<organism evidence="1">
    <name type="scientific">bioreactor metagenome</name>
    <dbReference type="NCBI Taxonomy" id="1076179"/>
    <lineage>
        <taxon>unclassified sequences</taxon>
        <taxon>metagenomes</taxon>
        <taxon>ecological metagenomes</taxon>
    </lineage>
</organism>
<reference evidence="1" key="1">
    <citation type="submission" date="2019-08" db="EMBL/GenBank/DDBJ databases">
        <authorList>
            <person name="Kucharzyk K."/>
            <person name="Murdoch R.W."/>
            <person name="Higgins S."/>
            <person name="Loffler F."/>
        </authorList>
    </citation>
    <scope>NUCLEOTIDE SEQUENCE</scope>
</reference>
<comment type="caution">
    <text evidence="1">The sequence shown here is derived from an EMBL/GenBank/DDBJ whole genome shotgun (WGS) entry which is preliminary data.</text>
</comment>
<name>A0A645J536_9ZZZZ</name>
<gene>
    <name evidence="1" type="ORF">SDC9_205955</name>
</gene>
<evidence type="ECO:0000313" key="1">
    <source>
        <dbReference type="EMBL" id="MPN58252.1"/>
    </source>
</evidence>
<dbReference type="AlphaFoldDB" id="A0A645J536"/>
<proteinExistence type="predicted"/>
<protein>
    <submittedName>
        <fullName evidence="1">Uncharacterized protein</fullName>
    </submittedName>
</protein>
<sequence length="56" mass="6350">MRGKADQTKRLGQDGLCIQVLFLGWVDHHPKIHLPTAHAEQHIALNTIEQLDIDAR</sequence>
<dbReference type="EMBL" id="VSSQ01130732">
    <property type="protein sequence ID" value="MPN58252.1"/>
    <property type="molecule type" value="Genomic_DNA"/>
</dbReference>
<accession>A0A645J536</accession>